<dbReference type="SUPFAM" id="SSF54427">
    <property type="entry name" value="NTF2-like"/>
    <property type="match status" value="1"/>
</dbReference>
<proteinExistence type="predicted"/>
<keyword evidence="2" id="KW-1185">Reference proteome</keyword>
<sequence length="180" mass="20585">MFFVTDTMASINDNKFNAQDQQYINERYQIMRDGFKQLDASFVESLYEADAVYVPGSSKATIITGTQAIKKSYDTFFKKVQKKNATVDIDFRVVKRLVGNNQVTDVGYYIVEFRPAKNTEQPITHFAGKFVWQFERNGKQWMVALDSASHTDANHYLDALSQPGLYYGMTPAGKINSTWE</sequence>
<dbReference type="AlphaFoldDB" id="A0AA37WZ43"/>
<evidence type="ECO:0008006" key="3">
    <source>
        <dbReference type="Google" id="ProtNLM"/>
    </source>
</evidence>
<evidence type="ECO:0000313" key="1">
    <source>
        <dbReference type="EMBL" id="GLS84440.1"/>
    </source>
</evidence>
<organism evidence="1 2">
    <name type="scientific">Paraferrimonas haliotis</name>
    <dbReference type="NCBI Taxonomy" id="2013866"/>
    <lineage>
        <taxon>Bacteria</taxon>
        <taxon>Pseudomonadati</taxon>
        <taxon>Pseudomonadota</taxon>
        <taxon>Gammaproteobacteria</taxon>
        <taxon>Alteromonadales</taxon>
        <taxon>Ferrimonadaceae</taxon>
        <taxon>Paraferrimonas</taxon>
    </lineage>
</organism>
<dbReference type="Gene3D" id="3.10.450.50">
    <property type="match status" value="1"/>
</dbReference>
<accession>A0AA37WZ43</accession>
<protein>
    <recommendedName>
        <fullName evidence="3">DUF4440 domain-containing protein</fullName>
    </recommendedName>
</protein>
<gene>
    <name evidence="1" type="ORF">GCM10007894_24170</name>
</gene>
<dbReference type="EMBL" id="BSPO01000003">
    <property type="protein sequence ID" value="GLS84440.1"/>
    <property type="molecule type" value="Genomic_DNA"/>
</dbReference>
<comment type="caution">
    <text evidence="1">The sequence shown here is derived from an EMBL/GenBank/DDBJ whole genome shotgun (WGS) entry which is preliminary data.</text>
</comment>
<reference evidence="1 2" key="1">
    <citation type="journal article" date="2014" name="Int. J. Syst. Evol. Microbiol.">
        <title>Complete genome sequence of Corynebacterium casei LMG S-19264T (=DSM 44701T), isolated from a smear-ripened cheese.</title>
        <authorList>
            <consortium name="US DOE Joint Genome Institute (JGI-PGF)"/>
            <person name="Walter F."/>
            <person name="Albersmeier A."/>
            <person name="Kalinowski J."/>
            <person name="Ruckert C."/>
        </authorList>
    </citation>
    <scope>NUCLEOTIDE SEQUENCE [LARGE SCALE GENOMIC DNA]</scope>
    <source>
        <strain evidence="1 2">NBRC 112785</strain>
    </source>
</reference>
<dbReference type="InterPro" id="IPR032710">
    <property type="entry name" value="NTF2-like_dom_sf"/>
</dbReference>
<name>A0AA37WZ43_9GAMM</name>
<dbReference type="Proteomes" id="UP001157439">
    <property type="component" value="Unassembled WGS sequence"/>
</dbReference>
<evidence type="ECO:0000313" key="2">
    <source>
        <dbReference type="Proteomes" id="UP001157439"/>
    </source>
</evidence>